<dbReference type="InterPro" id="IPR015507">
    <property type="entry name" value="rRNA-MeTfrase_E"/>
</dbReference>
<keyword evidence="10" id="KW-1185">Reference proteome</keyword>
<evidence type="ECO:0000259" key="8">
    <source>
        <dbReference type="Pfam" id="PF01728"/>
    </source>
</evidence>
<keyword evidence="4 9" id="KW-0808">Transferase</keyword>
<dbReference type="GO" id="GO:0005739">
    <property type="term" value="C:mitochondrion"/>
    <property type="evidence" value="ECO:0007669"/>
    <property type="project" value="TreeGrafter"/>
</dbReference>
<reference evidence="9" key="1">
    <citation type="submission" date="2022-07" db="EMBL/GenBank/DDBJ databases">
        <title>Phylogenomic reconstructions and comparative analyses of Kickxellomycotina fungi.</title>
        <authorList>
            <person name="Reynolds N.K."/>
            <person name="Stajich J.E."/>
            <person name="Barry K."/>
            <person name="Grigoriev I.V."/>
            <person name="Crous P."/>
            <person name="Smith M.E."/>
        </authorList>
    </citation>
    <scope>NUCLEOTIDE SEQUENCE</scope>
    <source>
        <strain evidence="9">NBRC 32514</strain>
    </source>
</reference>
<comment type="caution">
    <text evidence="9">The sequence shown here is derived from an EMBL/GenBank/DDBJ whole genome shotgun (WGS) entry which is preliminary data.</text>
</comment>
<comment type="similarity">
    <text evidence="1">Belongs to the class I-like SAM-binding methyltransferase superfamily. RNA methyltransferase RlmE family.</text>
</comment>
<dbReference type="Pfam" id="PF01728">
    <property type="entry name" value="FtsJ"/>
    <property type="match status" value="1"/>
</dbReference>
<organism evidence="9 10">
    <name type="scientific">Coemansia erecta</name>
    <dbReference type="NCBI Taxonomy" id="147472"/>
    <lineage>
        <taxon>Eukaryota</taxon>
        <taxon>Fungi</taxon>
        <taxon>Fungi incertae sedis</taxon>
        <taxon>Zoopagomycota</taxon>
        <taxon>Kickxellomycotina</taxon>
        <taxon>Kickxellomycetes</taxon>
        <taxon>Kickxellales</taxon>
        <taxon>Kickxellaceae</taxon>
        <taxon>Coemansia</taxon>
    </lineage>
</organism>
<dbReference type="OrthoDB" id="20105at2759"/>
<evidence type="ECO:0000256" key="4">
    <source>
        <dbReference type="ARBA" id="ARBA00022679"/>
    </source>
</evidence>
<dbReference type="AlphaFoldDB" id="A0A9W7Y6V9"/>
<evidence type="ECO:0000256" key="3">
    <source>
        <dbReference type="ARBA" id="ARBA00022603"/>
    </source>
</evidence>
<sequence length="163" mass="18070">MLPHTKFEDCGAAPGGWSQVISRRVSHSDHRIVAIDLLPMRAVPGVHFIQGDFLEDPVKQNVVDALDGRKVGLMLSDMAPAFTGHHSTDAARTMNLCEDVLAFSDQFLSYGGNLVMKFFMGGEEAELKKALKARFAKVLVEKPDASRKQSSEQYFVCLSREEK</sequence>
<dbReference type="EMBL" id="JANBOJ010000014">
    <property type="protein sequence ID" value="KAJ1725029.1"/>
    <property type="molecule type" value="Genomic_DNA"/>
</dbReference>
<feature type="active site" description="Proton acceptor" evidence="7">
    <location>
        <position position="117"/>
    </location>
</feature>
<keyword evidence="2" id="KW-0698">rRNA processing</keyword>
<dbReference type="Proteomes" id="UP001149813">
    <property type="component" value="Unassembled WGS sequence"/>
</dbReference>
<feature type="domain" description="Ribosomal RNA methyltransferase FtsJ" evidence="8">
    <location>
        <begin position="6"/>
        <end position="159"/>
    </location>
</feature>
<gene>
    <name evidence="9" type="primary">MRM2</name>
    <name evidence="9" type="ORF">LPJ53_000755</name>
</gene>
<accession>A0A9W7Y6V9</accession>
<keyword evidence="3 9" id="KW-0489">Methyltransferase</keyword>
<name>A0A9W7Y6V9_9FUNG</name>
<keyword evidence="5 7" id="KW-0949">S-adenosyl-L-methionine</keyword>
<evidence type="ECO:0000256" key="5">
    <source>
        <dbReference type="ARBA" id="ARBA00022691"/>
    </source>
</evidence>
<dbReference type="PIRSF" id="PIRSF005461">
    <property type="entry name" value="23S_rRNA_mtase"/>
    <property type="match status" value="1"/>
</dbReference>
<evidence type="ECO:0000256" key="1">
    <source>
        <dbReference type="ARBA" id="ARBA00009258"/>
    </source>
</evidence>
<dbReference type="InterPro" id="IPR050082">
    <property type="entry name" value="RNA_methyltr_RlmE"/>
</dbReference>
<protein>
    <recommendedName>
        <fullName evidence="6">rRNA methyltransferase 2, mitochondrial</fullName>
    </recommendedName>
</protein>
<dbReference type="InterPro" id="IPR002877">
    <property type="entry name" value="RNA_MeTrfase_FtsJ_dom"/>
</dbReference>
<dbReference type="Gene3D" id="3.40.50.150">
    <property type="entry name" value="Vaccinia Virus protein VP39"/>
    <property type="match status" value="1"/>
</dbReference>
<proteinExistence type="inferred from homology"/>
<evidence type="ECO:0000256" key="6">
    <source>
        <dbReference type="ARBA" id="ARBA00041184"/>
    </source>
</evidence>
<dbReference type="PANTHER" id="PTHR10920:SF18">
    <property type="entry name" value="RRNA METHYLTRANSFERASE 2, MITOCHONDRIAL"/>
    <property type="match status" value="1"/>
</dbReference>
<evidence type="ECO:0000313" key="9">
    <source>
        <dbReference type="EMBL" id="KAJ1725029.1"/>
    </source>
</evidence>
<evidence type="ECO:0000256" key="2">
    <source>
        <dbReference type="ARBA" id="ARBA00022552"/>
    </source>
</evidence>
<evidence type="ECO:0000313" key="10">
    <source>
        <dbReference type="Proteomes" id="UP001149813"/>
    </source>
</evidence>
<dbReference type="PANTHER" id="PTHR10920">
    <property type="entry name" value="RIBOSOMAL RNA METHYLTRANSFERASE"/>
    <property type="match status" value="1"/>
</dbReference>
<dbReference type="InterPro" id="IPR029063">
    <property type="entry name" value="SAM-dependent_MTases_sf"/>
</dbReference>
<evidence type="ECO:0000256" key="7">
    <source>
        <dbReference type="PIRSR" id="PIRSR005461-1"/>
    </source>
</evidence>
<dbReference type="SUPFAM" id="SSF53335">
    <property type="entry name" value="S-adenosyl-L-methionine-dependent methyltransferases"/>
    <property type="match status" value="1"/>
</dbReference>
<dbReference type="GO" id="GO:0008650">
    <property type="term" value="F:rRNA (uridine-2'-O-)-methyltransferase activity"/>
    <property type="evidence" value="ECO:0007669"/>
    <property type="project" value="TreeGrafter"/>
</dbReference>